<gene>
    <name evidence="1" type="ORF">C3430_26950</name>
</gene>
<sequence>MERKNWLAEQTDSATMVFQVGKYCDDWKVSGSSPDGTPGFWMENAGYSQKRPENVFTRPGMMWCFFQKPELCFTVV</sequence>
<dbReference type="EMBL" id="PQLX01000020">
    <property type="protein sequence ID" value="POU59116.1"/>
    <property type="molecule type" value="Genomic_DNA"/>
</dbReference>
<dbReference type="OrthoDB" id="9783876at2"/>
<dbReference type="Proteomes" id="UP000237003">
    <property type="component" value="Unassembled WGS sequence"/>
</dbReference>
<proteinExistence type="predicted"/>
<comment type="caution">
    <text evidence="1">The sequence shown here is derived from an EMBL/GenBank/DDBJ whole genome shotgun (WGS) entry which is preliminary data.</text>
</comment>
<evidence type="ECO:0000313" key="2">
    <source>
        <dbReference type="Proteomes" id="UP000237003"/>
    </source>
</evidence>
<protein>
    <submittedName>
        <fullName evidence="1">Uncharacterized protein</fullName>
    </submittedName>
</protein>
<dbReference type="AlphaFoldDB" id="A0A2S4RQ19"/>
<reference evidence="1 2" key="1">
    <citation type="submission" date="2018-01" db="EMBL/GenBank/DDBJ databases">
        <title>Complete genome sequences of 14 Citrobacter spp. isolated from plant in Canada.</title>
        <authorList>
            <person name="Bhandare S.G."/>
            <person name="Colavecchio A."/>
            <person name="Jeukens J."/>
            <person name="Emond-Rheault J.-G."/>
            <person name="Freschi L."/>
            <person name="Hamel J."/>
            <person name="Kukavica-Ibrulj I."/>
            <person name="Levesque R."/>
            <person name="Goodridge L."/>
        </authorList>
    </citation>
    <scope>NUCLEOTIDE SEQUENCE [LARGE SCALE GENOMIC DNA]</scope>
    <source>
        <strain evidence="1 2">S1285</strain>
    </source>
</reference>
<accession>A0A2S4RQ19</accession>
<name>A0A2S4RQ19_CITAM</name>
<dbReference type="RefSeq" id="WP_103776765.1">
    <property type="nucleotide sequence ID" value="NZ_PQLX01000020.1"/>
</dbReference>
<organism evidence="1 2">
    <name type="scientific">Citrobacter amalonaticus</name>
    <dbReference type="NCBI Taxonomy" id="35703"/>
    <lineage>
        <taxon>Bacteria</taxon>
        <taxon>Pseudomonadati</taxon>
        <taxon>Pseudomonadota</taxon>
        <taxon>Gammaproteobacteria</taxon>
        <taxon>Enterobacterales</taxon>
        <taxon>Enterobacteriaceae</taxon>
        <taxon>Citrobacter</taxon>
    </lineage>
</organism>
<evidence type="ECO:0000313" key="1">
    <source>
        <dbReference type="EMBL" id="POU59116.1"/>
    </source>
</evidence>